<dbReference type="InterPro" id="IPR007848">
    <property type="entry name" value="Small_mtfrase_dom"/>
</dbReference>
<organism evidence="7 8">
    <name type="scientific">Sphaerisporangium rufum</name>
    <dbReference type="NCBI Taxonomy" id="1381558"/>
    <lineage>
        <taxon>Bacteria</taxon>
        <taxon>Bacillati</taxon>
        <taxon>Actinomycetota</taxon>
        <taxon>Actinomycetes</taxon>
        <taxon>Streptosporangiales</taxon>
        <taxon>Streptosporangiaceae</taxon>
        <taxon>Sphaerisporangium</taxon>
    </lineage>
</organism>
<evidence type="ECO:0000256" key="5">
    <source>
        <dbReference type="ARBA" id="ARBA00048391"/>
    </source>
</evidence>
<keyword evidence="8" id="KW-1185">Reference proteome</keyword>
<evidence type="ECO:0000256" key="4">
    <source>
        <dbReference type="ARBA" id="ARBA00022691"/>
    </source>
</evidence>
<comment type="catalytic activity">
    <reaction evidence="5">
        <text>L-glutaminyl-[peptide chain release factor] + S-adenosyl-L-methionine = N(5)-methyl-L-glutaminyl-[peptide chain release factor] + S-adenosyl-L-homocysteine + H(+)</text>
        <dbReference type="Rhea" id="RHEA:42896"/>
        <dbReference type="Rhea" id="RHEA-COMP:10271"/>
        <dbReference type="Rhea" id="RHEA-COMP:10272"/>
        <dbReference type="ChEBI" id="CHEBI:15378"/>
        <dbReference type="ChEBI" id="CHEBI:30011"/>
        <dbReference type="ChEBI" id="CHEBI:57856"/>
        <dbReference type="ChEBI" id="CHEBI:59789"/>
        <dbReference type="ChEBI" id="CHEBI:61891"/>
        <dbReference type="EC" id="2.1.1.297"/>
    </reaction>
</comment>
<reference evidence="7" key="1">
    <citation type="submission" date="2021-01" db="EMBL/GenBank/DDBJ databases">
        <title>Whole genome shotgun sequence of Sphaerisporangium rufum NBRC 109079.</title>
        <authorList>
            <person name="Komaki H."/>
            <person name="Tamura T."/>
        </authorList>
    </citation>
    <scope>NUCLEOTIDE SEQUENCE</scope>
    <source>
        <strain evidence="7">NBRC 109079</strain>
    </source>
</reference>
<dbReference type="InterPro" id="IPR022446">
    <property type="entry name" value="MeTrfrase_put"/>
</dbReference>
<dbReference type="NCBIfam" id="TIGR00536">
    <property type="entry name" value="hemK_fam"/>
    <property type="match status" value="1"/>
</dbReference>
<evidence type="ECO:0000259" key="6">
    <source>
        <dbReference type="Pfam" id="PF05175"/>
    </source>
</evidence>
<evidence type="ECO:0000313" key="8">
    <source>
        <dbReference type="Proteomes" id="UP000655287"/>
    </source>
</evidence>
<dbReference type="NCBIfam" id="TIGR03704">
    <property type="entry name" value="PrmC_rel_meth"/>
    <property type="match status" value="1"/>
</dbReference>
<feature type="domain" description="Methyltransferase small" evidence="6">
    <location>
        <begin position="106"/>
        <end position="181"/>
    </location>
</feature>
<dbReference type="SUPFAM" id="SSF53335">
    <property type="entry name" value="S-adenosyl-L-methionine-dependent methyltransferases"/>
    <property type="match status" value="1"/>
</dbReference>
<gene>
    <name evidence="7" type="ORF">Sru01_19420</name>
</gene>
<dbReference type="Pfam" id="PF05175">
    <property type="entry name" value="MTS"/>
    <property type="match status" value="1"/>
</dbReference>
<dbReference type="GO" id="GO:0102559">
    <property type="term" value="F:peptide chain release factor N(5)-glutamine methyltransferase activity"/>
    <property type="evidence" value="ECO:0007669"/>
    <property type="project" value="UniProtKB-EC"/>
</dbReference>
<dbReference type="InterPro" id="IPR050320">
    <property type="entry name" value="N5-glutamine_MTase"/>
</dbReference>
<protein>
    <recommendedName>
        <fullName evidence="1">peptide chain release factor N(5)-glutamine methyltransferase</fullName>
        <ecNumber evidence="1">2.1.1.297</ecNumber>
    </recommendedName>
</protein>
<dbReference type="GO" id="GO:0032259">
    <property type="term" value="P:methylation"/>
    <property type="evidence" value="ECO:0007669"/>
    <property type="project" value="UniProtKB-KW"/>
</dbReference>
<dbReference type="RefSeq" id="WP_203983607.1">
    <property type="nucleotide sequence ID" value="NZ_BOOU01000030.1"/>
</dbReference>
<sequence length="272" mass="27762">MSVLPSPLSLPAIVIRLRAAGCVFAEDEAELLAAAARTPGDLAAMVAKRVAGLPLEHIVGWAEFGGLRVAVEPGVFVPRPRTGFLVERAAALIRRARAAGASRPPVVADLCCGTGAVAAALAGAAGPIEVHAADIDPAAVRCARRNLAATGGQVYQGDLYDALPPALRGRVTVLVASPPYVPSSAIGLLPPEARDHEPLVALDGGSDGLDVVRRIIEGAQDWLAPGGHLLVETSERQAAATVVAAARAGLRARRAHSADTDATAVIATRPAL</sequence>
<dbReference type="InterPro" id="IPR004556">
    <property type="entry name" value="HemK-like"/>
</dbReference>
<dbReference type="Proteomes" id="UP000655287">
    <property type="component" value="Unassembled WGS sequence"/>
</dbReference>
<dbReference type="PANTHER" id="PTHR18895:SF74">
    <property type="entry name" value="MTRF1L RELEASE FACTOR GLUTAMINE METHYLTRANSFERASE"/>
    <property type="match status" value="1"/>
</dbReference>
<evidence type="ECO:0000313" key="7">
    <source>
        <dbReference type="EMBL" id="GII76960.1"/>
    </source>
</evidence>
<keyword evidence="3" id="KW-0808">Transferase</keyword>
<dbReference type="EMBL" id="BOOU01000030">
    <property type="protein sequence ID" value="GII76960.1"/>
    <property type="molecule type" value="Genomic_DNA"/>
</dbReference>
<dbReference type="EC" id="2.1.1.297" evidence="1"/>
<dbReference type="InterPro" id="IPR029063">
    <property type="entry name" value="SAM-dependent_MTases_sf"/>
</dbReference>
<dbReference type="PANTHER" id="PTHR18895">
    <property type="entry name" value="HEMK METHYLTRANSFERASE"/>
    <property type="match status" value="1"/>
</dbReference>
<dbReference type="Gene3D" id="3.40.50.150">
    <property type="entry name" value="Vaccinia Virus protein VP39"/>
    <property type="match status" value="1"/>
</dbReference>
<name>A0A919R238_9ACTN</name>
<evidence type="ECO:0000256" key="2">
    <source>
        <dbReference type="ARBA" id="ARBA00022603"/>
    </source>
</evidence>
<keyword evidence="2 7" id="KW-0489">Methyltransferase</keyword>
<evidence type="ECO:0000256" key="1">
    <source>
        <dbReference type="ARBA" id="ARBA00012771"/>
    </source>
</evidence>
<comment type="caution">
    <text evidence="7">The sequence shown here is derived from an EMBL/GenBank/DDBJ whole genome shotgun (WGS) entry which is preliminary data.</text>
</comment>
<dbReference type="AlphaFoldDB" id="A0A919R238"/>
<accession>A0A919R238</accession>
<keyword evidence="4" id="KW-0949">S-adenosyl-L-methionine</keyword>
<proteinExistence type="predicted"/>
<evidence type="ECO:0000256" key="3">
    <source>
        <dbReference type="ARBA" id="ARBA00022679"/>
    </source>
</evidence>